<comment type="caution">
    <text evidence="1">The sequence shown here is derived from an EMBL/GenBank/DDBJ whole genome shotgun (WGS) entry which is preliminary data.</text>
</comment>
<keyword evidence="2" id="KW-1185">Reference proteome</keyword>
<dbReference type="AlphaFoldDB" id="A0AAV7L7F5"/>
<evidence type="ECO:0000313" key="2">
    <source>
        <dbReference type="Proteomes" id="UP001066276"/>
    </source>
</evidence>
<protein>
    <submittedName>
        <fullName evidence="1">Uncharacterized protein</fullName>
    </submittedName>
</protein>
<dbReference type="Proteomes" id="UP001066276">
    <property type="component" value="Chromosome 11"/>
</dbReference>
<dbReference type="EMBL" id="JANPWB010000015">
    <property type="protein sequence ID" value="KAJ1087465.1"/>
    <property type="molecule type" value="Genomic_DNA"/>
</dbReference>
<sequence length="72" mass="8005">MRPEPSLPTGVRVVSVEMFDALCLWADRCFMSGSRSSVSHDNSGANTSATCNTTSKARQVAKMHRYYESYKP</sequence>
<evidence type="ECO:0000313" key="1">
    <source>
        <dbReference type="EMBL" id="KAJ1087465.1"/>
    </source>
</evidence>
<name>A0AAV7L7F5_PLEWA</name>
<organism evidence="1 2">
    <name type="scientific">Pleurodeles waltl</name>
    <name type="common">Iberian ribbed newt</name>
    <dbReference type="NCBI Taxonomy" id="8319"/>
    <lineage>
        <taxon>Eukaryota</taxon>
        <taxon>Metazoa</taxon>
        <taxon>Chordata</taxon>
        <taxon>Craniata</taxon>
        <taxon>Vertebrata</taxon>
        <taxon>Euteleostomi</taxon>
        <taxon>Amphibia</taxon>
        <taxon>Batrachia</taxon>
        <taxon>Caudata</taxon>
        <taxon>Salamandroidea</taxon>
        <taxon>Salamandridae</taxon>
        <taxon>Pleurodelinae</taxon>
        <taxon>Pleurodeles</taxon>
    </lineage>
</organism>
<proteinExistence type="predicted"/>
<accession>A0AAV7L7F5</accession>
<gene>
    <name evidence="1" type="ORF">NDU88_000636</name>
</gene>
<reference evidence="1" key="1">
    <citation type="journal article" date="2022" name="bioRxiv">
        <title>Sequencing and chromosome-scale assembly of the giantPleurodeles waltlgenome.</title>
        <authorList>
            <person name="Brown T."/>
            <person name="Elewa A."/>
            <person name="Iarovenko S."/>
            <person name="Subramanian E."/>
            <person name="Araus A.J."/>
            <person name="Petzold A."/>
            <person name="Susuki M."/>
            <person name="Suzuki K.-i.T."/>
            <person name="Hayashi T."/>
            <person name="Toyoda A."/>
            <person name="Oliveira C."/>
            <person name="Osipova E."/>
            <person name="Leigh N.D."/>
            <person name="Simon A."/>
            <person name="Yun M.H."/>
        </authorList>
    </citation>
    <scope>NUCLEOTIDE SEQUENCE</scope>
    <source>
        <strain evidence="1">20211129_DDA</strain>
        <tissue evidence="1">Liver</tissue>
    </source>
</reference>